<dbReference type="EMBL" id="JABVBA010000020">
    <property type="protein sequence ID" value="NVF12545.1"/>
    <property type="molecule type" value="Genomic_DNA"/>
</dbReference>
<evidence type="ECO:0000256" key="2">
    <source>
        <dbReference type="ARBA" id="ARBA00022649"/>
    </source>
</evidence>
<comment type="similarity">
    <text evidence="1">Belongs to the RelB/DinJ antitoxin family.</text>
</comment>
<dbReference type="Proteomes" id="UP000540919">
    <property type="component" value="Unassembled WGS sequence"/>
</dbReference>
<proteinExistence type="inferred from homology"/>
<evidence type="ECO:0000256" key="1">
    <source>
        <dbReference type="ARBA" id="ARBA00010562"/>
    </source>
</evidence>
<dbReference type="RefSeq" id="WP_176270265.1">
    <property type="nucleotide sequence ID" value="NZ_JABVBA010000020.1"/>
</dbReference>
<comment type="caution">
    <text evidence="3">The sequence shown here is derived from an EMBL/GenBank/DDBJ whole genome shotgun (WGS) entry which is preliminary data.</text>
</comment>
<name>A0ABX2NCU3_9FIRM</name>
<dbReference type="Gene3D" id="1.10.1220.10">
    <property type="entry name" value="Met repressor-like"/>
    <property type="match status" value="1"/>
</dbReference>
<dbReference type="Pfam" id="PF04221">
    <property type="entry name" value="RelB"/>
    <property type="match status" value="1"/>
</dbReference>
<sequence>MAKSANLNIRMKPEIKDKAEEILNALGIPPSNAVDMFYRQIILNKGLPFNVKLPDAKLVDISDISKDELNKTLMEGIQDLKDGKFENVDDAFQSIYEQI</sequence>
<accession>A0ABX2NCU3</accession>
<evidence type="ECO:0000313" key="3">
    <source>
        <dbReference type="EMBL" id="NVF12545.1"/>
    </source>
</evidence>
<evidence type="ECO:0000313" key="4">
    <source>
        <dbReference type="Proteomes" id="UP000540919"/>
    </source>
</evidence>
<dbReference type="PANTHER" id="PTHR38781:SF1">
    <property type="entry name" value="ANTITOXIN DINJ-RELATED"/>
    <property type="match status" value="1"/>
</dbReference>
<keyword evidence="4" id="KW-1185">Reference proteome</keyword>
<organism evidence="3 4">
    <name type="scientific">Anaerococcus faecalis</name>
    <dbReference type="NCBI Taxonomy" id="2742993"/>
    <lineage>
        <taxon>Bacteria</taxon>
        <taxon>Bacillati</taxon>
        <taxon>Bacillota</taxon>
        <taxon>Tissierellia</taxon>
        <taxon>Tissierellales</taxon>
        <taxon>Peptoniphilaceae</taxon>
        <taxon>Anaerococcus</taxon>
    </lineage>
</organism>
<dbReference type="InterPro" id="IPR007337">
    <property type="entry name" value="RelB/DinJ"/>
</dbReference>
<dbReference type="InterPro" id="IPR013321">
    <property type="entry name" value="Arc_rbn_hlx_hlx"/>
</dbReference>
<reference evidence="3 4" key="1">
    <citation type="submission" date="2020-06" db="EMBL/GenBank/DDBJ databases">
        <title>Anaerococcus sp. nov., isolated form swine feces.</title>
        <authorList>
            <person name="Yu S."/>
        </authorList>
    </citation>
    <scope>NUCLEOTIDE SEQUENCE [LARGE SCALE GENOMIC DNA]</scope>
    <source>
        <strain evidence="3 4">AGMB00486</strain>
    </source>
</reference>
<protein>
    <submittedName>
        <fullName evidence="3">Type II toxin-antitoxin system RelB/DinJ family antitoxin</fullName>
    </submittedName>
</protein>
<keyword evidence="2" id="KW-1277">Toxin-antitoxin system</keyword>
<dbReference type="NCBIfam" id="TIGR02384">
    <property type="entry name" value="RelB_DinJ"/>
    <property type="match status" value="1"/>
</dbReference>
<dbReference type="PANTHER" id="PTHR38781">
    <property type="entry name" value="ANTITOXIN DINJ-RELATED"/>
    <property type="match status" value="1"/>
</dbReference>
<gene>
    <name evidence="3" type="ORF">HV819_11320</name>
</gene>